<organism evidence="1">
    <name type="scientific">Metalysinibacillus saudimassiliensis</name>
    <dbReference type="NCBI Taxonomy" id="1461583"/>
    <lineage>
        <taxon>Bacteria</taxon>
        <taxon>Bacillati</taxon>
        <taxon>Bacillota</taxon>
        <taxon>Bacilli</taxon>
        <taxon>Bacillales</taxon>
        <taxon>Caryophanaceae</taxon>
        <taxon>Metalysinibacillus</taxon>
    </lineage>
</organism>
<proteinExistence type="predicted"/>
<accession>A0A078LWT7</accession>
<dbReference type="Pfam" id="PF06338">
    <property type="entry name" value="ComK"/>
    <property type="match status" value="1"/>
</dbReference>
<evidence type="ECO:0000313" key="1">
    <source>
        <dbReference type="EMBL" id="CDZ99633.1"/>
    </source>
</evidence>
<reference evidence="1" key="1">
    <citation type="submission" date="2014-07" db="EMBL/GenBank/DDBJ databases">
        <authorList>
            <person name="Urmite Genomes Urmite Genomes"/>
        </authorList>
    </citation>
    <scope>NUCLEOTIDE SEQUENCE</scope>
    <source>
        <strain evidence="1">13S34_air</strain>
    </source>
</reference>
<sequence length="155" mass="17798">MVIVLNGLEGYRHIEWLSIQAVETYETEHYLTRIIASQGVYYSTCRISTFMNRICHLNGSTYEGRVIAARKLLSVLRQPPILIGYSTNTIIAIPFPKADKGSIYLFHRQFTATALEDGTTLIKTHQGSEFIITIGQRAFKRRMDQAEMFFQMMKP</sequence>
<dbReference type="EMBL" id="LN483073">
    <property type="protein sequence ID" value="CDZ99633.1"/>
    <property type="molecule type" value="Genomic_DNA"/>
</dbReference>
<dbReference type="GO" id="GO:0030420">
    <property type="term" value="P:establishment of competence for transformation"/>
    <property type="evidence" value="ECO:0007669"/>
    <property type="project" value="InterPro"/>
</dbReference>
<name>A0A078LWT7_9BACL</name>
<dbReference type="PATRIC" id="fig|1461583.4.peg.191"/>
<protein>
    <submittedName>
        <fullName evidence="1">ComK protein</fullName>
    </submittedName>
</protein>
<dbReference type="HOGENOM" id="CLU_1693355_0_0_9"/>
<dbReference type="AlphaFoldDB" id="A0A078LWT7"/>
<dbReference type="InterPro" id="IPR010461">
    <property type="entry name" value="ComK"/>
</dbReference>
<gene>
    <name evidence="1" type="ORF">BN1050_00216</name>
</gene>